<evidence type="ECO:0000313" key="4">
    <source>
        <dbReference type="Proteomes" id="UP000507470"/>
    </source>
</evidence>
<dbReference type="GO" id="GO:0008270">
    <property type="term" value="F:zinc ion binding"/>
    <property type="evidence" value="ECO:0007669"/>
    <property type="project" value="UniProtKB-KW"/>
</dbReference>
<dbReference type="InterPro" id="IPR036875">
    <property type="entry name" value="Znf_CCHC_sf"/>
</dbReference>
<dbReference type="Gene3D" id="4.10.60.10">
    <property type="entry name" value="Zinc finger, CCHC-type"/>
    <property type="match status" value="1"/>
</dbReference>
<keyword evidence="4" id="KW-1185">Reference proteome</keyword>
<dbReference type="InterPro" id="IPR053134">
    <property type="entry name" value="RNA-dir_DNA_polymerase"/>
</dbReference>
<accession>A0A6J8BE86</accession>
<keyword evidence="1" id="KW-0862">Zinc</keyword>
<evidence type="ECO:0000256" key="1">
    <source>
        <dbReference type="PROSITE-ProRule" id="PRU00047"/>
    </source>
</evidence>
<dbReference type="InterPro" id="IPR043502">
    <property type="entry name" value="DNA/RNA_pol_sf"/>
</dbReference>
<dbReference type="EMBL" id="CACVKT020003176">
    <property type="protein sequence ID" value="CAC5382132.1"/>
    <property type="molecule type" value="Genomic_DNA"/>
</dbReference>
<evidence type="ECO:0000313" key="3">
    <source>
        <dbReference type="EMBL" id="CAC5382132.1"/>
    </source>
</evidence>
<dbReference type="Gene3D" id="3.30.70.270">
    <property type="match status" value="1"/>
</dbReference>
<keyword evidence="1" id="KW-0863">Zinc-finger</keyword>
<dbReference type="Gene3D" id="3.10.10.10">
    <property type="entry name" value="HIV Type 1 Reverse Transcriptase, subunit A, domain 1"/>
    <property type="match status" value="1"/>
</dbReference>
<dbReference type="SUPFAM" id="SSF56672">
    <property type="entry name" value="DNA/RNA polymerases"/>
    <property type="match status" value="1"/>
</dbReference>
<dbReference type="InterPro" id="IPR001878">
    <property type="entry name" value="Znf_CCHC"/>
</dbReference>
<dbReference type="OrthoDB" id="1427511at2759"/>
<keyword evidence="1" id="KW-0479">Metal-binding</keyword>
<dbReference type="PANTHER" id="PTHR24559:SF444">
    <property type="entry name" value="REVERSE TRANSCRIPTASE DOMAIN-CONTAINING PROTEIN"/>
    <property type="match status" value="1"/>
</dbReference>
<protein>
    <recommendedName>
        <fullName evidence="2">CCHC-type domain-containing protein</fullName>
    </recommendedName>
</protein>
<gene>
    <name evidence="3" type="ORF">MCOR_17991</name>
</gene>
<dbReference type="SMART" id="SM00343">
    <property type="entry name" value="ZnF_C2HC"/>
    <property type="match status" value="1"/>
</dbReference>
<dbReference type="PANTHER" id="PTHR24559">
    <property type="entry name" value="TRANSPOSON TY3-I GAG-POL POLYPROTEIN"/>
    <property type="match status" value="1"/>
</dbReference>
<name>A0A6J8BE86_MYTCO</name>
<organism evidence="3 4">
    <name type="scientific">Mytilus coruscus</name>
    <name type="common">Sea mussel</name>
    <dbReference type="NCBI Taxonomy" id="42192"/>
    <lineage>
        <taxon>Eukaryota</taxon>
        <taxon>Metazoa</taxon>
        <taxon>Spiralia</taxon>
        <taxon>Lophotrochozoa</taxon>
        <taxon>Mollusca</taxon>
        <taxon>Bivalvia</taxon>
        <taxon>Autobranchia</taxon>
        <taxon>Pteriomorphia</taxon>
        <taxon>Mytilida</taxon>
        <taxon>Mytiloidea</taxon>
        <taxon>Mytilidae</taxon>
        <taxon>Mytilinae</taxon>
        <taxon>Mytilus</taxon>
    </lineage>
</organism>
<evidence type="ECO:0000259" key="2">
    <source>
        <dbReference type="PROSITE" id="PS50158"/>
    </source>
</evidence>
<dbReference type="GO" id="GO:0003676">
    <property type="term" value="F:nucleic acid binding"/>
    <property type="evidence" value="ECO:0007669"/>
    <property type="project" value="InterPro"/>
</dbReference>
<reference evidence="3 4" key="1">
    <citation type="submission" date="2020-06" db="EMBL/GenBank/DDBJ databases">
        <authorList>
            <person name="Li R."/>
            <person name="Bekaert M."/>
        </authorList>
    </citation>
    <scope>NUCLEOTIDE SEQUENCE [LARGE SCALE GENOMIC DNA]</scope>
    <source>
        <strain evidence="4">wild</strain>
    </source>
</reference>
<dbReference type="Pfam" id="PF00098">
    <property type="entry name" value="zf-CCHC"/>
    <property type="match status" value="1"/>
</dbReference>
<proteinExistence type="predicted"/>
<dbReference type="PROSITE" id="PS50158">
    <property type="entry name" value="ZF_CCHC"/>
    <property type="match status" value="1"/>
</dbReference>
<dbReference type="InterPro" id="IPR043128">
    <property type="entry name" value="Rev_trsase/Diguanyl_cyclase"/>
</dbReference>
<sequence length="263" mass="30109">MAKMMEAFSKYIDSLQLDLGNFKRDITRKDSDTYIPGWKYKTQCYNCGRFGHFRNECKSPKKQYNGNNGRGNGTVALYTTTVGTGVLKEEKLIIQKKKRPDLEPITQVIISANGTELSIAGKGKFCIEIGKEKFIVEALVADLSIDGILEDTSIPPGTEAFSRGRINDYDTSTCKLQIDRPKTAFATRLGLFQFRKMPFWLACAPAKFERLMERVIAGLQWNICLVYLDDIIVVGRNFRVLSRCVVIHQNSKYWTWKFHMKIY</sequence>
<dbReference type="SUPFAM" id="SSF57756">
    <property type="entry name" value="Retrovirus zinc finger-like domains"/>
    <property type="match status" value="1"/>
</dbReference>
<dbReference type="Proteomes" id="UP000507470">
    <property type="component" value="Unassembled WGS sequence"/>
</dbReference>
<feature type="domain" description="CCHC-type" evidence="2">
    <location>
        <begin position="44"/>
        <end position="59"/>
    </location>
</feature>
<dbReference type="AlphaFoldDB" id="A0A6J8BE86"/>